<dbReference type="GO" id="GO:0005886">
    <property type="term" value="C:plasma membrane"/>
    <property type="evidence" value="ECO:0007669"/>
    <property type="project" value="UniProtKB-SubCell"/>
</dbReference>
<feature type="coiled-coil region" evidence="7">
    <location>
        <begin position="3910"/>
        <end position="3959"/>
    </location>
</feature>
<feature type="coiled-coil region" evidence="7">
    <location>
        <begin position="2456"/>
        <end position="2483"/>
    </location>
</feature>
<dbReference type="PANTHER" id="PTHR23169">
    <property type="entry name" value="ENVOPLAKIN"/>
    <property type="match status" value="1"/>
</dbReference>
<dbReference type="InterPro" id="IPR036534">
    <property type="entry name" value="GAR_dom_sf"/>
</dbReference>
<feature type="domain" description="Calponin-homology (CH)" evidence="9">
    <location>
        <begin position="284"/>
        <end position="425"/>
    </location>
</feature>
<dbReference type="PROSITE" id="PS51460">
    <property type="entry name" value="GAR"/>
    <property type="match status" value="1"/>
</dbReference>
<keyword evidence="2" id="KW-0963">Cytoplasm</keyword>
<keyword evidence="3" id="KW-0677">Repeat</keyword>
<evidence type="ECO:0000256" key="7">
    <source>
        <dbReference type="SAM" id="Coils"/>
    </source>
</evidence>
<feature type="domain" description="Calponin-homology (CH)" evidence="9">
    <location>
        <begin position="436"/>
        <end position="541"/>
    </location>
</feature>
<dbReference type="InterPro" id="IPR003108">
    <property type="entry name" value="GAR_dom"/>
</dbReference>
<feature type="coiled-coil region" evidence="7">
    <location>
        <begin position="2731"/>
        <end position="2796"/>
    </location>
</feature>
<feature type="region of interest" description="Disordered" evidence="8">
    <location>
        <begin position="4233"/>
        <end position="4378"/>
    </location>
</feature>
<dbReference type="Gene3D" id="1.20.58.60">
    <property type="match status" value="22"/>
</dbReference>
<dbReference type="Gene3D" id="1.10.418.10">
    <property type="entry name" value="Calponin-like domain"/>
    <property type="match status" value="2"/>
</dbReference>
<keyword evidence="4" id="KW-0106">Calcium</keyword>
<dbReference type="InterPro" id="IPR043197">
    <property type="entry name" value="Plakin"/>
</dbReference>
<dbReference type="InterPro" id="IPR001589">
    <property type="entry name" value="Actinin_actin-bd_CS"/>
</dbReference>
<keyword evidence="7" id="KW-0175">Coiled coil</keyword>
<feature type="compositionally biased region" description="Low complexity" evidence="8">
    <location>
        <begin position="1169"/>
        <end position="1191"/>
    </location>
</feature>
<dbReference type="InterPro" id="IPR002017">
    <property type="entry name" value="Spectrin_repeat"/>
</dbReference>
<accession>A0A922HZX3</accession>
<evidence type="ECO:0000259" key="9">
    <source>
        <dbReference type="PROSITE" id="PS50021"/>
    </source>
</evidence>
<evidence type="ECO:0000313" key="13">
    <source>
        <dbReference type="Proteomes" id="UP000790347"/>
    </source>
</evidence>
<keyword evidence="6" id="KW-0206">Cytoskeleton</keyword>
<evidence type="ECO:0000256" key="3">
    <source>
        <dbReference type="ARBA" id="ARBA00022737"/>
    </source>
</evidence>
<feature type="coiled-coil region" evidence="7">
    <location>
        <begin position="1867"/>
        <end position="1947"/>
    </location>
</feature>
<dbReference type="SMART" id="SM00033">
    <property type="entry name" value="CH"/>
    <property type="match status" value="2"/>
</dbReference>
<feature type="coiled-coil region" evidence="7">
    <location>
        <begin position="2883"/>
        <end position="2942"/>
    </location>
</feature>
<evidence type="ECO:0000259" key="10">
    <source>
        <dbReference type="PROSITE" id="PS50222"/>
    </source>
</evidence>
<dbReference type="InterPro" id="IPR002048">
    <property type="entry name" value="EF_hand_dom"/>
</dbReference>
<dbReference type="GO" id="GO:0005509">
    <property type="term" value="F:calcium ion binding"/>
    <property type="evidence" value="ECO:0007669"/>
    <property type="project" value="InterPro"/>
</dbReference>
<dbReference type="PROSITE" id="PS50222">
    <property type="entry name" value="EF_HAND_2"/>
    <property type="match status" value="2"/>
</dbReference>
<evidence type="ECO:0000256" key="5">
    <source>
        <dbReference type="ARBA" id="ARBA00023203"/>
    </source>
</evidence>
<dbReference type="GO" id="GO:0042060">
    <property type="term" value="P:wound healing"/>
    <property type="evidence" value="ECO:0007669"/>
    <property type="project" value="TreeGrafter"/>
</dbReference>
<proteinExistence type="predicted"/>
<dbReference type="Gene3D" id="3.30.920.20">
    <property type="entry name" value="Gas2-like domain"/>
    <property type="match status" value="1"/>
</dbReference>
<dbReference type="GO" id="GO:0008017">
    <property type="term" value="F:microtubule binding"/>
    <property type="evidence" value="ECO:0007669"/>
    <property type="project" value="InterPro"/>
</dbReference>
<protein>
    <submittedName>
        <fullName evidence="12">Uncharacterized protein</fullName>
    </submittedName>
</protein>
<evidence type="ECO:0000256" key="2">
    <source>
        <dbReference type="ARBA" id="ARBA00022490"/>
    </source>
</evidence>
<feature type="coiled-coil region" evidence="7">
    <location>
        <begin position="1567"/>
        <end position="1636"/>
    </location>
</feature>
<name>A0A922HZX3_DERFA</name>
<dbReference type="GO" id="GO:0005198">
    <property type="term" value="F:structural molecule activity"/>
    <property type="evidence" value="ECO:0007669"/>
    <property type="project" value="TreeGrafter"/>
</dbReference>
<evidence type="ECO:0000313" key="12">
    <source>
        <dbReference type="EMBL" id="KAH9515948.1"/>
    </source>
</evidence>
<dbReference type="CDD" id="cd21188">
    <property type="entry name" value="CH_PLEC-like_rpt1"/>
    <property type="match status" value="1"/>
</dbReference>
<dbReference type="Pfam" id="PF02187">
    <property type="entry name" value="GAS2"/>
    <property type="match status" value="1"/>
</dbReference>
<dbReference type="SMART" id="SM00243">
    <property type="entry name" value="GAS2"/>
    <property type="match status" value="1"/>
</dbReference>
<dbReference type="Pfam" id="PF00435">
    <property type="entry name" value="Spectrin"/>
    <property type="match status" value="14"/>
</dbReference>
<dbReference type="FunFam" id="1.10.418.10:FF:000057">
    <property type="entry name" value="Calmin"/>
    <property type="match status" value="1"/>
</dbReference>
<dbReference type="GO" id="GO:0005737">
    <property type="term" value="C:cytoplasm"/>
    <property type="evidence" value="ECO:0007669"/>
    <property type="project" value="TreeGrafter"/>
</dbReference>
<dbReference type="InterPro" id="IPR001715">
    <property type="entry name" value="CH_dom"/>
</dbReference>
<feature type="coiled-coil region" evidence="7">
    <location>
        <begin position="2320"/>
        <end position="2352"/>
    </location>
</feature>
<dbReference type="SUPFAM" id="SSF46966">
    <property type="entry name" value="Spectrin repeat"/>
    <property type="match status" value="22"/>
</dbReference>
<dbReference type="Pfam" id="PF00307">
    <property type="entry name" value="CH"/>
    <property type="match status" value="2"/>
</dbReference>
<feature type="coiled-coil region" evidence="7">
    <location>
        <begin position="2038"/>
        <end position="2065"/>
    </location>
</feature>
<evidence type="ECO:0000256" key="4">
    <source>
        <dbReference type="ARBA" id="ARBA00022837"/>
    </source>
</evidence>
<dbReference type="GO" id="GO:0005882">
    <property type="term" value="C:intermediate filament"/>
    <property type="evidence" value="ECO:0007669"/>
    <property type="project" value="TreeGrafter"/>
</dbReference>
<keyword evidence="5" id="KW-0009">Actin-binding</keyword>
<feature type="domain" description="GAR" evidence="11">
    <location>
        <begin position="4137"/>
        <end position="4209"/>
    </location>
</feature>
<feature type="compositionally biased region" description="Polar residues" evidence="8">
    <location>
        <begin position="4233"/>
        <end position="4252"/>
    </location>
</feature>
<dbReference type="PROSITE" id="PS00018">
    <property type="entry name" value="EF_HAND_1"/>
    <property type="match status" value="2"/>
</dbReference>
<dbReference type="Gene3D" id="1.10.238.10">
    <property type="entry name" value="EF-hand"/>
    <property type="match status" value="1"/>
</dbReference>
<keyword evidence="13" id="KW-1185">Reference proteome</keyword>
<dbReference type="InterPro" id="IPR018247">
    <property type="entry name" value="EF_Hand_1_Ca_BS"/>
</dbReference>
<organism evidence="12 13">
    <name type="scientific">Dermatophagoides farinae</name>
    <name type="common">American house dust mite</name>
    <dbReference type="NCBI Taxonomy" id="6954"/>
    <lineage>
        <taxon>Eukaryota</taxon>
        <taxon>Metazoa</taxon>
        <taxon>Ecdysozoa</taxon>
        <taxon>Arthropoda</taxon>
        <taxon>Chelicerata</taxon>
        <taxon>Arachnida</taxon>
        <taxon>Acari</taxon>
        <taxon>Acariformes</taxon>
        <taxon>Sarcoptiformes</taxon>
        <taxon>Astigmata</taxon>
        <taxon>Psoroptidia</taxon>
        <taxon>Analgoidea</taxon>
        <taxon>Pyroglyphidae</taxon>
        <taxon>Dermatophagoidinae</taxon>
        <taxon>Dermatophagoides</taxon>
    </lineage>
</organism>
<feature type="compositionally biased region" description="Polar residues" evidence="8">
    <location>
        <begin position="4344"/>
        <end position="4370"/>
    </location>
</feature>
<evidence type="ECO:0000256" key="8">
    <source>
        <dbReference type="SAM" id="MobiDB-lite"/>
    </source>
</evidence>
<feature type="coiled-coil region" evidence="7">
    <location>
        <begin position="2508"/>
        <end position="2538"/>
    </location>
</feature>
<dbReference type="InterPro" id="IPR018159">
    <property type="entry name" value="Spectrin/alpha-actinin"/>
</dbReference>
<comment type="subcellular location">
    <subcellularLocation>
        <location evidence="1">Cytoplasm</location>
        <location evidence="1">Cytoskeleton</location>
    </subcellularLocation>
</comment>
<feature type="coiled-coil region" evidence="7">
    <location>
        <begin position="1798"/>
        <end position="1825"/>
    </location>
</feature>
<feature type="coiled-coil region" evidence="7">
    <location>
        <begin position="3425"/>
        <end position="3456"/>
    </location>
</feature>
<dbReference type="FunFam" id="1.20.58.60:FF:000001">
    <property type="entry name" value="Microtubule-actin cross-linking factor 1"/>
    <property type="match status" value="5"/>
</dbReference>
<evidence type="ECO:0000256" key="6">
    <source>
        <dbReference type="ARBA" id="ARBA00023212"/>
    </source>
</evidence>
<sequence>MKKKKDSGQSIKQLYPFRQSRDFLNLRPHSSLSDLNNHNSNHHHHHHHYISGATAHHNHLPRYQYQHQHFHYPYYYYNQQSSINSSSPFNHQRQLSPSIRLLQSEQNLISGTAASQHDNDDNVSTKTLRSKSFSIFYCSLGNHRSMDQNLNSSELSEWLRFQPISILQLDPPDRFVLFIAATTYILSYHRFIMWNFLKRVELSTNTDVDDDGDDSSKLSLNNNDNRFIQNNVDNVDWKTIQKFKTNNNKNIAVSSTNRSSFQNFFGVNLKTVNKNNVNHDERDAIQKKTFTKWVNKHLIKLTKIRFSFIKKTKLKSIPCLPLLPSCISIDSCDNNNINVTKGVVDLFEDIRDGNNLISLLEVLSGETLPREKGKLRVHHLQNVRTCLQFLKNRNIKLVNIRADDIVDGNPKLTLGLIWTIILHFQLSDIILYDDTISFKEALLKWARKTTQGYPGVNVTDFTHSWKDGLAFNAILHRNRPDLLDYRSCRSRTAIENLENAFTIAENDLGVTKLLDPEDVYCPNPDEKSLITYISSLYELFPEPPENNPLLDKERIKRIEEYKTAAKRLVKWIDESCHRLSDRNFSPSLEEMKRIQEETYRFRSEEIPPRFKDKQHLCESYKQILEMALALPVRIDEEIKPDSIEQRWKEMLLAYQERDRDIKDYMSRLEDLEHLANKLRKNIRECDKKLTDIEYAIVDLQKRIQHSTTTEPTEQAIEQIQKELKFEEKRLNMMINDANYLIDQHYPEARDLYEQVKLLHERYQALNLEFNERIFGALQDKSIQKIHQVFADYVSALLEKLREQERKIVKKLQEPIPRRVQDIDRLAVEHKEFEIETRQFEPDVEKVKREYSKLPTRNAGSQSKFETLMELWQNIWKYSDSYVQQMDAIRIILLDINDATNMICELEIALSSSPDMSSEIDKARAVFDDLRRIHSKVIKHESSFEKLLSNVSKIRNIVERNRPHRTASHPDIDQLERDVKILNRRWKDIATQAMERIKSLETCTELLNAYRTKMCKEIEWMKRMNQNVDDFVRRKELKNAKQLYEEASSHKISIEETNHLGARFMKEAKIYDLKLKNYREKIEEYHPSVDAAAKRSKIIGGIDCVEQELKQLNDDYASLLNRILGLLNQLQDDDSKLREFPTTVTIKTYEQFPGINSIIKSHNSTFIFSNNNNNNNNNNDDDNNNSNRNSNNVMIDEDDTIDSQCSTTTISFTNQCHPSPTTIEATLQKYHHKITTATVSNVPLSDLHECKSLNISTLNLTQDIQSKETDDNITEITVNRIYETDVQNKTFILKKSQPLQHNNESESFSINVDGDKPIDDMIMIDRYEPIARLSCSSDIHHQISRAFIDDISSTPIQSKETDVYFEDENPIILSTNLSENIPYDVINTTSMVMAEPSYYSEPPIIINKSMKTISEIEFLSTQPDEQQQQQQTIEPNYYEHFQLPTNELDDDNNFSKINTDNIDINKPFSTSFHFDSVPVDFSTSFPLTISENANINVPLESKEHYPLIQHELADEFLHWLNQKEKIIKKLEPICSEPQKLIAQLQQTQQLTEEFVAHSPMLNKIDKFADSLMERLDRTDSQFRSIQEKQQSIHDKWNKLTNILAEREKNLLAVKDAANEFQNKYDRLLAALHKISDDFDNIVDSGADGDEQLLKLSHLEESLEAQRPNIADCDRSCQKLCELLTDNGSKNEVRGRVDGLRKFYDDLSQKISDKKAELQLALKEDKDFFFNCNAIQDWLRNMQNRLLKEFKVSAIHEKLLKQVDQFEPLYREVLDKEHEIHILIQKGDELQRGISRPSDQNQIRTKMDQLKRQYNQLKDEATVQHTKLQKCLDISTKYRNAFNAFMPWLTQAENRLKQFEGLVLTKQHMEKMLREIQALKSDISRHSSDFETICSLGESLISTADIDTEVIREQLNELKKRWNNLQREVENKLKEVEQLLQKLNIYDDKAGDLNHGLNRLDDKLNQLSHKDPKQLEKLESLMDDSKKLADDLDKLKKVGFKIIDEAGPDADSAPIRDGLKNFDDRYNTLNNNLADRHRSLQKASGAMQKFNNDLSAIQKDLNALEEKLDKMAPIGRKIQVVQMQIEEMKEFNGKLSKVYDNLKEADRTCDDLIAKGFASDPIGTRNQLDNLHRKYERIKERGENRLKNLDDVLDQLKQFNDLINQNMRSIKDLLKEIDNFKPISRDVETIRSQQRELQSFVQNRVEPLKQQVDEVNRCGNELIQSASHGVDVGQVEKDLEKQNETWNNLKAKVQEREKSLEAAFLQAGRFEDALRNVEKWLSETEEMVAKQKPPSSDYVALKAQIQEQKYLKKTLTDRQESIDNLQELGRALMNNLDRAERNQIEKQLADVNRRFNRLFDSCNERMKMLDDILPLAKEFSEKIVPLQEWLESSVRKLTTLQAFSIEPNKLNRRISEHQSFHQEVVGKQKDFKNLSNIAQRLIHLIRSDDEGKLIADKLSEVIEKYAKLVEDSDELQKTLHDASKQIVTFLANFDKHSKWINEMESKLQKHKILNVHLDKLRDQLDDVENIHRNVDSYQREIAEFVTHGQQLAKQYSTNDSMFIRQKVESIQNKFNDLTQMASDKLEQIRASLNLAQKFYAAFDELNEWMKMAENKLNQIDSYPISQQNEIIDSLESDVTSKRRLLDTINNLGNEFARTSPGQGASTINGYVSKCNKRFDAIIEQLQRKSEKLRLMREQNESLNIDIDELFDWFRDAERQLLEAEPITSNYDQLLILLREVKSLNDDINQQKLRVREIVNKVKKLMRDSTTANDELININNKTDELKELANNVAQLCQDRLNSIEHALPLVEHFFDTHNEIVQFLDEIENEVQILSQPSIYVEQIRKQQETTKRLIQSLKSNKPLFERLNKTGDELIGLLQKKSDIHQIKQIMDDDNERYNRLKNALRQRQNDLENALQATSLFTDKLDGMLNALNNTADQLKNAEPISAHVPKIKEQIGDNNAILDDLKKREDAFNAVKNNAKEIISKAGRSDEPAIRDIKNKLDRLNDLWNDINRMANERGDCLDDALKLAKQFWNELNDVIRAIKDLEDALESQEPPAIEPDKIQRQQHILSEIKHDMDRTRPRLEQCKQVGKNLIKVCGEPDRPEVRKQMEDLDSAWDNVTSLYAKREKNLIDAMEKAMEFHEKMRNLLKFLDDAENKFDKLGPIAADIDEVKKQIQELKNFKNWVDPHMVDVEALNRMAHELLDRVPSHQAKGIRDAINDINKRWKNLLKNIGDRKSDLDNALLKLGQFQHSLNELLAWIDKIEKILDEGEKIYADPQVIEVELAKHKVLLNDINAHQANVDALNQVGRHLIDSEMGSENARNTKAKLNHLNSRWNTLIDKANGHTNELEECLRKSQSLAQEIQDMMAWLNEMDQLISTSKPVGGLPETAREQLNRFMEIYNELDMNRHKVETLLQNGHDYVSKAKEGQAVHLQQNLKNLQNKWENILNRANDRKIKLEIALKEATEFHEALQEFVDWLTSAEKYLASLQPVSRVLEHVLKQIEEHKQFQKDIGLHRETMLNLDKKGTHLKYFSQKQDVILIKNLLSSVQLRWEKVLTKTAERARNLDHGFKEAKEFHDSWSDLITWLDDAERTLDSIEPMGNNPDLIKQTLYRHKEFQRQLGGKQSNYDSTMRFGKSLKDKAPKDDGPILQEMLDELKNKWNAVCQKSVDKQRKLEEALLFSGQFKDAIQALIEWLEKAKQILAFDQPVHGDLDTVNTLIDDHRNFIDDFKSREKNMQFVRKTAADLMKSANADDARQIGRQMETLEEKWAEIEKMMQQKQLRLDDALKLANQLHKAVHTLLGWLSDAELKLRFAGPLPDNEDVVQQQIREHENFIREMQQKEREKNSTLDLANDILRLSHPNALPVIKHWITIIQSRWDEVESWGRQREKRLNDQLKSMKDASELLNNLDQWLATTESNLNELESQPLPDEIIELEKLNDDHQRLIDDLNDKKVDVEFIIKTYSSKKPSSASKDRSTSSKHRLYGVKMPKAQFEPEINNPKANHMLDKWHSVWRLVSDRMKRLKDGLNYNREMEKMKNFDFEEWRKRFLFFNDHRKAKLMDFFKRIDRDNDGRVSKSEFINGVLNSRFTTNRLEMENVADIFDINGDRYIDQKEYLDTLRPDKGDGAGQSSKTESEIIQDEVQRLADQCTCVERYKVYRIDEGKYRFGDSQKLRLVRILRSTVMVRVGGGWVSLSDFLLKHDPCRAKGRTNVELREQFVLADSVRGQSMTPFKSKSPFQSDGSITMTGPISKIREKTERSMPMSQTYRYGGSSGDHTNNEDQEDLFRSRSRTRMTPSNSRPTSRSGSYHSSSQPPSRAGSDMSTGSLEGYKLGPRKKSGLNGSTIGRPTTSSFNRASSFTKQSSPSPIGPRWNI</sequence>
<dbReference type="Proteomes" id="UP000790347">
    <property type="component" value="Unassembled WGS sequence"/>
</dbReference>
<feature type="domain" description="EF-hand" evidence="10">
    <location>
        <begin position="4058"/>
        <end position="4093"/>
    </location>
</feature>
<dbReference type="GO" id="GO:0045104">
    <property type="term" value="P:intermediate filament cytoskeleton organization"/>
    <property type="evidence" value="ECO:0007669"/>
    <property type="project" value="InterPro"/>
</dbReference>
<gene>
    <name evidence="12" type="ORF">DERF_006719</name>
</gene>
<feature type="coiled-coil region" evidence="7">
    <location>
        <begin position="716"/>
        <end position="768"/>
    </location>
</feature>
<dbReference type="PANTHER" id="PTHR23169:SF23">
    <property type="entry name" value="SHORT STOP, ISOFORM H"/>
    <property type="match status" value="1"/>
</dbReference>
<feature type="compositionally biased region" description="Low complexity" evidence="8">
    <location>
        <begin position="4303"/>
        <end position="4321"/>
    </location>
</feature>
<feature type="region of interest" description="Disordered" evidence="8">
    <location>
        <begin position="1169"/>
        <end position="1193"/>
    </location>
</feature>
<dbReference type="SMART" id="SM00054">
    <property type="entry name" value="EFh"/>
    <property type="match status" value="2"/>
</dbReference>
<dbReference type="InterPro" id="IPR011992">
    <property type="entry name" value="EF-hand-dom_pair"/>
</dbReference>
<dbReference type="PROSITE" id="PS50021">
    <property type="entry name" value="CH"/>
    <property type="match status" value="2"/>
</dbReference>
<dbReference type="GO" id="GO:0030056">
    <property type="term" value="C:hemidesmosome"/>
    <property type="evidence" value="ECO:0007669"/>
    <property type="project" value="TreeGrafter"/>
</dbReference>
<dbReference type="SUPFAM" id="SSF47576">
    <property type="entry name" value="Calponin-homology domain, CH-domain"/>
    <property type="match status" value="1"/>
</dbReference>
<dbReference type="PROSITE" id="PS00020">
    <property type="entry name" value="ACTININ_2"/>
    <property type="match status" value="1"/>
</dbReference>
<evidence type="ECO:0000259" key="11">
    <source>
        <dbReference type="PROSITE" id="PS51460"/>
    </source>
</evidence>
<dbReference type="SUPFAM" id="SSF47473">
    <property type="entry name" value="EF-hand"/>
    <property type="match status" value="1"/>
</dbReference>
<dbReference type="SUPFAM" id="SSF143575">
    <property type="entry name" value="GAS2 domain-like"/>
    <property type="match status" value="1"/>
</dbReference>
<dbReference type="PROSITE" id="PS00019">
    <property type="entry name" value="ACTININ_1"/>
    <property type="match status" value="1"/>
</dbReference>
<reference evidence="12" key="1">
    <citation type="submission" date="2013-05" db="EMBL/GenBank/DDBJ databases">
        <authorList>
            <person name="Yim A.K.Y."/>
            <person name="Chan T.F."/>
            <person name="Ji K.M."/>
            <person name="Liu X.Y."/>
            <person name="Zhou J.W."/>
            <person name="Li R.Q."/>
            <person name="Yang K.Y."/>
            <person name="Li J."/>
            <person name="Li M."/>
            <person name="Law P.T.W."/>
            <person name="Wu Y.L."/>
            <person name="Cai Z.L."/>
            <person name="Qin H."/>
            <person name="Bao Y."/>
            <person name="Leung R.K.K."/>
            <person name="Ng P.K.S."/>
            <person name="Zou J."/>
            <person name="Zhong X.J."/>
            <person name="Ran P.X."/>
            <person name="Zhong N.S."/>
            <person name="Liu Z.G."/>
            <person name="Tsui S.K.W."/>
        </authorList>
    </citation>
    <scope>NUCLEOTIDE SEQUENCE</scope>
    <source>
        <strain evidence="12">Derf</strain>
        <tissue evidence="12">Whole organism</tissue>
    </source>
</reference>
<dbReference type="InterPro" id="IPR036872">
    <property type="entry name" value="CH_dom_sf"/>
</dbReference>
<evidence type="ECO:0000256" key="1">
    <source>
        <dbReference type="ARBA" id="ARBA00004245"/>
    </source>
</evidence>
<feature type="coiled-coil region" evidence="7">
    <location>
        <begin position="1101"/>
        <end position="1128"/>
    </location>
</feature>
<dbReference type="EMBL" id="ASGP02000003">
    <property type="protein sequence ID" value="KAH9515948.1"/>
    <property type="molecule type" value="Genomic_DNA"/>
</dbReference>
<dbReference type="SMART" id="SM00150">
    <property type="entry name" value="SPEC"/>
    <property type="match status" value="27"/>
</dbReference>
<dbReference type="CDD" id="cd00176">
    <property type="entry name" value="SPEC"/>
    <property type="match status" value="12"/>
</dbReference>
<feature type="coiled-coil region" evidence="7">
    <location>
        <begin position="661"/>
        <end position="688"/>
    </location>
</feature>
<dbReference type="GO" id="GO:0031122">
    <property type="term" value="P:cytoplasmic microtubule organization"/>
    <property type="evidence" value="ECO:0007669"/>
    <property type="project" value="TreeGrafter"/>
</dbReference>
<feature type="domain" description="EF-hand" evidence="10">
    <location>
        <begin position="4094"/>
        <end position="4129"/>
    </location>
</feature>
<comment type="caution">
    <text evidence="12">The sequence shown here is derived from an EMBL/GenBank/DDBJ whole genome shotgun (WGS) entry which is preliminary data.</text>
</comment>
<dbReference type="GO" id="GO:0003779">
    <property type="term" value="F:actin binding"/>
    <property type="evidence" value="ECO:0007669"/>
    <property type="project" value="UniProtKB-KW"/>
</dbReference>
<reference evidence="12" key="2">
    <citation type="journal article" date="2022" name="Res Sq">
        <title>Comparative Genomics Reveals Insights into the Divergent Evolution of Astigmatic Mites and Household Pest Adaptations.</title>
        <authorList>
            <person name="Xiong Q."/>
            <person name="Wan A.T.-Y."/>
            <person name="Liu X.-Y."/>
            <person name="Fung C.S.-H."/>
            <person name="Xiao X."/>
            <person name="Malainual N."/>
            <person name="Hou J."/>
            <person name="Wang L."/>
            <person name="Wang M."/>
            <person name="Yang K."/>
            <person name="Cui Y."/>
            <person name="Leung E."/>
            <person name="Nong W."/>
            <person name="Shin S.-K."/>
            <person name="Au S."/>
            <person name="Jeong K.Y."/>
            <person name="Chew F.T."/>
            <person name="Hui J."/>
            <person name="Leung T.F."/>
            <person name="Tungtrongchitr A."/>
            <person name="Zhong N."/>
            <person name="Liu Z."/>
            <person name="Tsui S."/>
        </authorList>
    </citation>
    <scope>NUCLEOTIDE SEQUENCE</scope>
    <source>
        <strain evidence="12">Derf</strain>
        <tissue evidence="12">Whole organism</tissue>
    </source>
</reference>